<evidence type="ECO:0000313" key="2">
    <source>
        <dbReference type="Proteomes" id="UP000039046"/>
    </source>
</evidence>
<dbReference type="EMBL" id="CDHN01000002">
    <property type="protein sequence ID" value="CEJ86069.1"/>
    <property type="molecule type" value="Genomic_DNA"/>
</dbReference>
<keyword evidence="2" id="KW-1185">Reference proteome</keyword>
<dbReference type="STRING" id="1531966.A0A0A1TF41"/>
<evidence type="ECO:0000313" key="1">
    <source>
        <dbReference type="EMBL" id="CEJ86069.1"/>
    </source>
</evidence>
<sequence>MPKSSEKPQALQVSGFKEYLTNPLLLWYYQEINKPGSSVSDVDTFYLNFLKDVFTLRDLFGVEQEARTASQLGIHKKSDDFTTCSVRDSNGKRVILCENRQRDEESQTSIWSDALEYAVSYTLVIRLEDSQDSEETLYLTVNIGTHLRFHELPGKSSEARDWAPAAGRC</sequence>
<dbReference type="HOGENOM" id="CLU_1579608_0_0_1"/>
<organism evidence="1 2">
    <name type="scientific">[Torrubiella] hemipterigena</name>
    <dbReference type="NCBI Taxonomy" id="1531966"/>
    <lineage>
        <taxon>Eukaryota</taxon>
        <taxon>Fungi</taxon>
        <taxon>Dikarya</taxon>
        <taxon>Ascomycota</taxon>
        <taxon>Pezizomycotina</taxon>
        <taxon>Sordariomycetes</taxon>
        <taxon>Hypocreomycetidae</taxon>
        <taxon>Hypocreales</taxon>
        <taxon>Clavicipitaceae</taxon>
        <taxon>Clavicipitaceae incertae sedis</taxon>
        <taxon>'Torrubiella' clade</taxon>
    </lineage>
</organism>
<name>A0A0A1TF41_9HYPO</name>
<dbReference type="Proteomes" id="UP000039046">
    <property type="component" value="Unassembled WGS sequence"/>
</dbReference>
<accession>A0A0A1TF41</accession>
<evidence type="ECO:0008006" key="3">
    <source>
        <dbReference type="Google" id="ProtNLM"/>
    </source>
</evidence>
<proteinExistence type="predicted"/>
<dbReference type="OrthoDB" id="5315444at2759"/>
<protein>
    <recommendedName>
        <fullName evidence="3">Fungal-type protein kinase domain-containing protein</fullName>
    </recommendedName>
</protein>
<reference evidence="1 2" key="1">
    <citation type="journal article" date="2015" name="Genome Announc.">
        <title>Draft Genome Sequence and Gene Annotation of the Entomopathogenic Fungus Verticillium hemipterigenum.</title>
        <authorList>
            <person name="Horn F."/>
            <person name="Habel A."/>
            <person name="Scharf D.H."/>
            <person name="Dworschak J."/>
            <person name="Brakhage A.A."/>
            <person name="Guthke R."/>
            <person name="Hertweck C."/>
            <person name="Linde J."/>
        </authorList>
    </citation>
    <scope>NUCLEOTIDE SEQUENCE [LARGE SCALE GENOMIC DNA]</scope>
</reference>
<dbReference type="AlphaFoldDB" id="A0A0A1TF41"/>
<gene>
    <name evidence="1" type="ORF">VHEMI04000</name>
</gene>